<dbReference type="PANTHER" id="PTHR24379:SF121">
    <property type="entry name" value="C2H2-TYPE DOMAIN-CONTAINING PROTEIN"/>
    <property type="match status" value="1"/>
</dbReference>
<evidence type="ECO:0000256" key="3">
    <source>
        <dbReference type="ARBA" id="ARBA00022771"/>
    </source>
</evidence>
<dbReference type="GeneID" id="78777998"/>
<evidence type="ECO:0000259" key="6">
    <source>
        <dbReference type="PROSITE" id="PS00028"/>
    </source>
</evidence>
<dbReference type="Gene3D" id="2.30.30.140">
    <property type="match status" value="1"/>
</dbReference>
<comment type="caution">
    <text evidence="7">The sequence shown here is derived from an EMBL/GenBank/DDBJ whole genome shotgun (WGS) entry which is preliminary data.</text>
</comment>
<keyword evidence="2" id="KW-0677">Repeat</keyword>
<accession>A0A6A5G3N8</accession>
<proteinExistence type="predicted"/>
<dbReference type="PANTHER" id="PTHR24379">
    <property type="entry name" value="KRAB AND ZINC FINGER DOMAIN-CONTAINING"/>
    <property type="match status" value="1"/>
</dbReference>
<reference evidence="7 8" key="1">
    <citation type="submission" date="2019-12" db="EMBL/GenBank/DDBJ databases">
        <title>Chromosome-level assembly of the Caenorhabditis remanei genome.</title>
        <authorList>
            <person name="Teterina A.A."/>
            <person name="Willis J.H."/>
            <person name="Phillips P.C."/>
        </authorList>
    </citation>
    <scope>NUCLEOTIDE SEQUENCE [LARGE SCALE GENOMIC DNA]</scope>
    <source>
        <strain evidence="7 8">PX506</strain>
        <tissue evidence="7">Whole organism</tissue>
    </source>
</reference>
<dbReference type="CTD" id="78777998"/>
<evidence type="ECO:0000256" key="4">
    <source>
        <dbReference type="ARBA" id="ARBA00022833"/>
    </source>
</evidence>
<protein>
    <recommendedName>
        <fullName evidence="6">C2H2-type domain-containing protein</fullName>
    </recommendedName>
</protein>
<feature type="domain" description="C2H2-type" evidence="6">
    <location>
        <begin position="292"/>
        <end position="313"/>
    </location>
</feature>
<dbReference type="InterPro" id="IPR013087">
    <property type="entry name" value="Znf_C2H2_type"/>
</dbReference>
<evidence type="ECO:0000256" key="5">
    <source>
        <dbReference type="SAM" id="MobiDB-lite"/>
    </source>
</evidence>
<keyword evidence="1" id="KW-0479">Metal-binding</keyword>
<evidence type="ECO:0000256" key="1">
    <source>
        <dbReference type="ARBA" id="ARBA00022723"/>
    </source>
</evidence>
<dbReference type="SUPFAM" id="SSF54160">
    <property type="entry name" value="Chromo domain-like"/>
    <property type="match status" value="1"/>
</dbReference>
<feature type="region of interest" description="Disordered" evidence="5">
    <location>
        <begin position="60"/>
        <end position="86"/>
    </location>
</feature>
<gene>
    <name evidence="7" type="ORF">GCK72_026015</name>
</gene>
<dbReference type="EMBL" id="WUAV01000006">
    <property type="protein sequence ID" value="KAF1749547.1"/>
    <property type="molecule type" value="Genomic_DNA"/>
</dbReference>
<dbReference type="InterPro" id="IPR016197">
    <property type="entry name" value="Chromo-like_dom_sf"/>
</dbReference>
<dbReference type="InterPro" id="IPR025995">
    <property type="entry name" value="Tudor-knot"/>
</dbReference>
<dbReference type="Proteomes" id="UP000483820">
    <property type="component" value="Chromosome X"/>
</dbReference>
<name>A0A6A5G3N8_CAERE</name>
<dbReference type="RefSeq" id="XP_053580176.1">
    <property type="nucleotide sequence ID" value="XM_053736610.1"/>
</dbReference>
<dbReference type="SMART" id="SM00355">
    <property type="entry name" value="ZnF_C2H2"/>
    <property type="match status" value="4"/>
</dbReference>
<keyword evidence="3" id="KW-0863">Zinc-finger</keyword>
<sequence length="426" mass="49310">MEFSPNELCVCLYKDVGYAAKIMKQKVIRGKIHYLVHFVNWNKRFDELIPNDSPRLVKGTLEDYNKPLPASSSDQEFSDESTSDTENMEFTNMEYDDDVFEKRSNSDAPSNFTLNVFIPKELKTDAIRSSSSKSRENIDFTSERLINKFKIALTKELIKAKDNDDKPKLHKLASAKNYIVKIIHYLYSTMEWIDASVLFNVENLIEVIQLVPTIQNFRPLPKQLAQHYAVVVTEFVHFLHSKLRRFRRFNNRLSFPRDHTHRRREQVLEPLVTVSPILPAPKPPRKLRKIQCSICGDMLLGEDKLESHKLQMHCKIRYAEKCAGCQELLINKNTFMKHCIKHSRNERIYCPVCSQFMTTDRQVRAHCAFHMPPVSPPESSDSATTSASASSDETEKEFVCQICGEKIPDFLLFVEHSAHHNLIAKD</sequence>
<organism evidence="7 8">
    <name type="scientific">Caenorhabditis remanei</name>
    <name type="common">Caenorhabditis vulgaris</name>
    <dbReference type="NCBI Taxonomy" id="31234"/>
    <lineage>
        <taxon>Eukaryota</taxon>
        <taxon>Metazoa</taxon>
        <taxon>Ecdysozoa</taxon>
        <taxon>Nematoda</taxon>
        <taxon>Chromadorea</taxon>
        <taxon>Rhabditida</taxon>
        <taxon>Rhabditina</taxon>
        <taxon>Rhabditomorpha</taxon>
        <taxon>Rhabditoidea</taxon>
        <taxon>Rhabditidae</taxon>
        <taxon>Peloderinae</taxon>
        <taxon>Caenorhabditis</taxon>
    </lineage>
</organism>
<evidence type="ECO:0000313" key="7">
    <source>
        <dbReference type="EMBL" id="KAF1749547.1"/>
    </source>
</evidence>
<evidence type="ECO:0000256" key="2">
    <source>
        <dbReference type="ARBA" id="ARBA00022737"/>
    </source>
</evidence>
<feature type="compositionally biased region" description="Acidic residues" evidence="5">
    <location>
        <begin position="76"/>
        <end position="86"/>
    </location>
</feature>
<dbReference type="GO" id="GO:0008270">
    <property type="term" value="F:zinc ion binding"/>
    <property type="evidence" value="ECO:0007669"/>
    <property type="project" value="UniProtKB-KW"/>
</dbReference>
<dbReference type="AlphaFoldDB" id="A0A6A5G3N8"/>
<keyword evidence="4" id="KW-0862">Zinc</keyword>
<dbReference type="KEGG" id="crq:GCK72_026015"/>
<dbReference type="Pfam" id="PF11717">
    <property type="entry name" value="Tudor-knot"/>
    <property type="match status" value="1"/>
</dbReference>
<evidence type="ECO:0000313" key="8">
    <source>
        <dbReference type="Proteomes" id="UP000483820"/>
    </source>
</evidence>
<dbReference type="PROSITE" id="PS00028">
    <property type="entry name" value="ZINC_FINGER_C2H2_1"/>
    <property type="match status" value="1"/>
</dbReference>